<protein>
    <submittedName>
        <fullName evidence="5">IS630 family transposase</fullName>
    </submittedName>
</protein>
<sequence>NRYIAEHNGRPKPFVWTKPAAAILDAVNGNAAPSV</sequence>
<proteinExistence type="predicted"/>
<evidence type="ECO:0000313" key="3">
    <source>
        <dbReference type="EMBL" id="TNC05056.1"/>
    </source>
</evidence>
<keyword evidence="8" id="KW-1185">Reference proteome</keyword>
<dbReference type="Proteomes" id="UP000305267">
    <property type="component" value="Unassembled WGS sequence"/>
</dbReference>
<dbReference type="EMBL" id="VDDA01000069">
    <property type="protein sequence ID" value="TNC05056.1"/>
    <property type="molecule type" value="Genomic_DNA"/>
</dbReference>
<organism evidence="5 8">
    <name type="scientific">Methylobacterium terricola</name>
    <dbReference type="NCBI Taxonomy" id="2583531"/>
    <lineage>
        <taxon>Bacteria</taxon>
        <taxon>Pseudomonadati</taxon>
        <taxon>Pseudomonadota</taxon>
        <taxon>Alphaproteobacteria</taxon>
        <taxon>Hyphomicrobiales</taxon>
        <taxon>Methylobacteriaceae</taxon>
        <taxon>Methylobacterium</taxon>
    </lineage>
</organism>
<evidence type="ECO:0000313" key="2">
    <source>
        <dbReference type="EMBL" id="TNC04549.1"/>
    </source>
</evidence>
<dbReference type="EMBL" id="VDDA01000027">
    <property type="protein sequence ID" value="TNC08025.1"/>
    <property type="molecule type" value="Genomic_DNA"/>
</dbReference>
<evidence type="ECO:0000313" key="1">
    <source>
        <dbReference type="EMBL" id="TNC04297.1"/>
    </source>
</evidence>
<name>A0A5C4L8M6_9HYPH</name>
<accession>A0A5C4L8M6</accession>
<evidence type="ECO:0000313" key="4">
    <source>
        <dbReference type="EMBL" id="TNC05214.1"/>
    </source>
</evidence>
<evidence type="ECO:0000313" key="5">
    <source>
        <dbReference type="EMBL" id="TNC08025.1"/>
    </source>
</evidence>
<evidence type="ECO:0000313" key="6">
    <source>
        <dbReference type="EMBL" id="TNC10406.1"/>
    </source>
</evidence>
<dbReference type="EMBL" id="VDDA01000009">
    <property type="protein sequence ID" value="TNC11466.1"/>
    <property type="molecule type" value="Genomic_DNA"/>
</dbReference>
<evidence type="ECO:0000313" key="7">
    <source>
        <dbReference type="EMBL" id="TNC11466.1"/>
    </source>
</evidence>
<comment type="caution">
    <text evidence="5">The sequence shown here is derived from an EMBL/GenBank/DDBJ whole genome shotgun (WGS) entry which is preliminary data.</text>
</comment>
<gene>
    <name evidence="7" type="ORF">FF100_20340</name>
    <name evidence="6" type="ORF">FF100_22290</name>
    <name evidence="5" type="ORF">FF100_30305</name>
    <name evidence="4" type="ORF">FF100_35975</name>
    <name evidence="3" type="ORF">FF100_36160</name>
    <name evidence="2" type="ORF">FF100_36500</name>
    <name evidence="1" type="ORF">FF100_36690</name>
</gene>
<feature type="non-terminal residue" evidence="5">
    <location>
        <position position="1"/>
    </location>
</feature>
<dbReference type="EMBL" id="VDDA01000012">
    <property type="protein sequence ID" value="TNC10406.1"/>
    <property type="molecule type" value="Genomic_DNA"/>
</dbReference>
<evidence type="ECO:0000313" key="8">
    <source>
        <dbReference type="Proteomes" id="UP000305267"/>
    </source>
</evidence>
<dbReference type="AlphaFoldDB" id="A0A5C4L8M6"/>
<dbReference type="EMBL" id="VDDA01000078">
    <property type="protein sequence ID" value="TNC04549.1"/>
    <property type="molecule type" value="Genomic_DNA"/>
</dbReference>
<reference evidence="5 8" key="1">
    <citation type="submission" date="2019-06" db="EMBL/GenBank/DDBJ databases">
        <title>Genome of Methylobacterium sp. 17Sr1-39.</title>
        <authorList>
            <person name="Seo T."/>
        </authorList>
    </citation>
    <scope>NUCLEOTIDE SEQUENCE [LARGE SCALE GENOMIC DNA]</scope>
    <source>
        <strain evidence="5 8">17Sr1-39</strain>
    </source>
</reference>
<dbReference type="EMBL" id="VDDA01000066">
    <property type="protein sequence ID" value="TNC05214.1"/>
    <property type="molecule type" value="Genomic_DNA"/>
</dbReference>
<dbReference type="EMBL" id="VDDA01000086">
    <property type="protein sequence ID" value="TNC04297.1"/>
    <property type="molecule type" value="Genomic_DNA"/>
</dbReference>